<evidence type="ECO:0000256" key="2">
    <source>
        <dbReference type="ARBA" id="ARBA00023125"/>
    </source>
</evidence>
<gene>
    <name evidence="6" type="ORF">ACFPET_12900</name>
</gene>
<dbReference type="PRINTS" id="PR00035">
    <property type="entry name" value="HTHGNTR"/>
</dbReference>
<dbReference type="SMART" id="SM00895">
    <property type="entry name" value="FCD"/>
    <property type="match status" value="1"/>
</dbReference>
<dbReference type="Gene3D" id="1.10.10.10">
    <property type="entry name" value="Winged helix-like DNA-binding domain superfamily/Winged helix DNA-binding domain"/>
    <property type="match status" value="1"/>
</dbReference>
<comment type="caution">
    <text evidence="6">The sequence shown here is derived from an EMBL/GenBank/DDBJ whole genome shotgun (WGS) entry which is preliminary data.</text>
</comment>
<dbReference type="EMBL" id="JBHSDK010000015">
    <property type="protein sequence ID" value="MFC4336102.1"/>
    <property type="molecule type" value="Genomic_DNA"/>
</dbReference>
<keyword evidence="7" id="KW-1185">Reference proteome</keyword>
<organism evidence="6 7">
    <name type="scientific">Salininema proteolyticum</name>
    <dbReference type="NCBI Taxonomy" id="1607685"/>
    <lineage>
        <taxon>Bacteria</taxon>
        <taxon>Bacillati</taxon>
        <taxon>Actinomycetota</taxon>
        <taxon>Actinomycetes</taxon>
        <taxon>Glycomycetales</taxon>
        <taxon>Glycomycetaceae</taxon>
        <taxon>Salininema</taxon>
    </lineage>
</organism>
<evidence type="ECO:0000259" key="5">
    <source>
        <dbReference type="PROSITE" id="PS50949"/>
    </source>
</evidence>
<accession>A0ABV8TZJ6</accession>
<dbReference type="Proteomes" id="UP001595823">
    <property type="component" value="Unassembled WGS sequence"/>
</dbReference>
<dbReference type="InterPro" id="IPR000524">
    <property type="entry name" value="Tscrpt_reg_HTH_GntR"/>
</dbReference>
<protein>
    <submittedName>
        <fullName evidence="6">GntR family transcriptional regulator</fullName>
    </submittedName>
</protein>
<evidence type="ECO:0000256" key="3">
    <source>
        <dbReference type="ARBA" id="ARBA00023163"/>
    </source>
</evidence>
<feature type="compositionally biased region" description="Basic and acidic residues" evidence="4">
    <location>
        <begin position="130"/>
        <end position="145"/>
    </location>
</feature>
<dbReference type="Pfam" id="PF00392">
    <property type="entry name" value="GntR"/>
    <property type="match status" value="1"/>
</dbReference>
<reference evidence="7" key="1">
    <citation type="journal article" date="2019" name="Int. J. Syst. Evol. Microbiol.">
        <title>The Global Catalogue of Microorganisms (GCM) 10K type strain sequencing project: providing services to taxonomists for standard genome sequencing and annotation.</title>
        <authorList>
            <consortium name="The Broad Institute Genomics Platform"/>
            <consortium name="The Broad Institute Genome Sequencing Center for Infectious Disease"/>
            <person name="Wu L."/>
            <person name="Ma J."/>
        </authorList>
    </citation>
    <scope>NUCLEOTIDE SEQUENCE [LARGE SCALE GENOMIC DNA]</scope>
    <source>
        <strain evidence="7">IBRC-M 10908</strain>
    </source>
</reference>
<evidence type="ECO:0000313" key="7">
    <source>
        <dbReference type="Proteomes" id="UP001595823"/>
    </source>
</evidence>
<keyword evidence="1" id="KW-0805">Transcription regulation</keyword>
<feature type="region of interest" description="Disordered" evidence="4">
    <location>
        <begin position="112"/>
        <end position="145"/>
    </location>
</feature>
<dbReference type="SUPFAM" id="SSF48008">
    <property type="entry name" value="GntR ligand-binding domain-like"/>
    <property type="match status" value="2"/>
</dbReference>
<keyword evidence="2" id="KW-0238">DNA-binding</keyword>
<sequence length="251" mass="27493">MGSRRAEAIEEVTRRIVHLEYRPGQRIVERDLAEELGLSRIPLREALNRLEVDGLVTKVAGQGTIVGTWDGESVRDLFDLRGRLEPLAASRAAERRTDAQLERLRSACEHVGADAGDGGGPAGPASGAGVREDGGAETAGGRDVDQTDRNAVFHRLLMEAASSGLLEQSMRPMLVRLRWLFHLTSERGAHHQAEEHRSIYAAIRDGDAAAAERLTYEHVMDGYDETLAAVEGWSGDRVDPVAATRTRRRRG</sequence>
<dbReference type="SUPFAM" id="SSF46785">
    <property type="entry name" value="Winged helix' DNA-binding domain"/>
    <property type="match status" value="1"/>
</dbReference>
<dbReference type="RefSeq" id="WP_380621597.1">
    <property type="nucleotide sequence ID" value="NZ_JBHSDK010000015.1"/>
</dbReference>
<dbReference type="InterPro" id="IPR011711">
    <property type="entry name" value="GntR_C"/>
</dbReference>
<dbReference type="PANTHER" id="PTHR43537">
    <property type="entry name" value="TRANSCRIPTIONAL REGULATOR, GNTR FAMILY"/>
    <property type="match status" value="1"/>
</dbReference>
<dbReference type="CDD" id="cd07377">
    <property type="entry name" value="WHTH_GntR"/>
    <property type="match status" value="1"/>
</dbReference>
<dbReference type="SMART" id="SM00345">
    <property type="entry name" value="HTH_GNTR"/>
    <property type="match status" value="1"/>
</dbReference>
<feature type="domain" description="HTH gntR-type" evidence="5">
    <location>
        <begin position="2"/>
        <end position="69"/>
    </location>
</feature>
<name>A0ABV8TZJ6_9ACTN</name>
<dbReference type="Gene3D" id="1.20.120.530">
    <property type="entry name" value="GntR ligand-binding domain-like"/>
    <property type="match status" value="1"/>
</dbReference>
<dbReference type="InterPro" id="IPR036390">
    <property type="entry name" value="WH_DNA-bd_sf"/>
</dbReference>
<evidence type="ECO:0000256" key="4">
    <source>
        <dbReference type="SAM" id="MobiDB-lite"/>
    </source>
</evidence>
<dbReference type="InterPro" id="IPR036388">
    <property type="entry name" value="WH-like_DNA-bd_sf"/>
</dbReference>
<evidence type="ECO:0000256" key="1">
    <source>
        <dbReference type="ARBA" id="ARBA00023015"/>
    </source>
</evidence>
<dbReference type="Pfam" id="PF07729">
    <property type="entry name" value="FCD"/>
    <property type="match status" value="1"/>
</dbReference>
<dbReference type="PANTHER" id="PTHR43537:SF24">
    <property type="entry name" value="GLUCONATE OPERON TRANSCRIPTIONAL REPRESSOR"/>
    <property type="match status" value="1"/>
</dbReference>
<dbReference type="InterPro" id="IPR008920">
    <property type="entry name" value="TF_FadR/GntR_C"/>
</dbReference>
<dbReference type="PROSITE" id="PS50949">
    <property type="entry name" value="HTH_GNTR"/>
    <property type="match status" value="1"/>
</dbReference>
<evidence type="ECO:0000313" key="6">
    <source>
        <dbReference type="EMBL" id="MFC4336102.1"/>
    </source>
</evidence>
<keyword evidence="3" id="KW-0804">Transcription</keyword>
<proteinExistence type="predicted"/>